<feature type="compositionally biased region" description="Basic residues" evidence="1">
    <location>
        <begin position="182"/>
        <end position="191"/>
    </location>
</feature>
<feature type="compositionally biased region" description="Polar residues" evidence="1">
    <location>
        <begin position="135"/>
        <end position="144"/>
    </location>
</feature>
<name>A0A550C8B2_9AGAR</name>
<evidence type="ECO:0000256" key="1">
    <source>
        <dbReference type="SAM" id="MobiDB-lite"/>
    </source>
</evidence>
<evidence type="ECO:0000313" key="2">
    <source>
        <dbReference type="EMBL" id="TRM61043.1"/>
    </source>
</evidence>
<feature type="compositionally biased region" description="Low complexity" evidence="1">
    <location>
        <begin position="170"/>
        <end position="181"/>
    </location>
</feature>
<dbReference type="AlphaFoldDB" id="A0A550C8B2"/>
<organism evidence="2 3">
    <name type="scientific">Schizophyllum amplum</name>
    <dbReference type="NCBI Taxonomy" id="97359"/>
    <lineage>
        <taxon>Eukaryota</taxon>
        <taxon>Fungi</taxon>
        <taxon>Dikarya</taxon>
        <taxon>Basidiomycota</taxon>
        <taxon>Agaricomycotina</taxon>
        <taxon>Agaricomycetes</taxon>
        <taxon>Agaricomycetidae</taxon>
        <taxon>Agaricales</taxon>
        <taxon>Schizophyllaceae</taxon>
        <taxon>Schizophyllum</taxon>
    </lineage>
</organism>
<comment type="caution">
    <text evidence="2">The sequence shown here is derived from an EMBL/GenBank/DDBJ whole genome shotgun (WGS) entry which is preliminary data.</text>
</comment>
<accession>A0A550C8B2</accession>
<evidence type="ECO:0000313" key="3">
    <source>
        <dbReference type="Proteomes" id="UP000320762"/>
    </source>
</evidence>
<dbReference type="EMBL" id="VDMD01000018">
    <property type="protein sequence ID" value="TRM61043.1"/>
    <property type="molecule type" value="Genomic_DNA"/>
</dbReference>
<keyword evidence="3" id="KW-1185">Reference proteome</keyword>
<dbReference type="Proteomes" id="UP000320762">
    <property type="component" value="Unassembled WGS sequence"/>
</dbReference>
<feature type="region of interest" description="Disordered" evidence="1">
    <location>
        <begin position="1"/>
        <end position="211"/>
    </location>
</feature>
<sequence length="410" mass="44791">MSRPQPQMYGVRWAPGTPPMDGTTSGGRMAYSASGFRYQNPPSPLKYSPHQQPQGPQRSALRTDGQYHTPPTRVIPPPSPQHDTHASDAPPPTPHAPRVDPRPLPEASPWSPWDIGVQYQQPLLEEPFASPAAGGTTQLRQPAHSQRPMQAQAQAPPPASYNNQDPQIQPSPYASFSPYAPRRARPHRKSARQATHMSPPEPSPAPYVVQSPSATLPQTLHAPKADVAVHEKPADLPAAVDGEATSYAAQTPHTDMNITDAGMGWQRPEEGRVIISQPASFRRPGGVCIVSVVETWEKLWSLDVTEPISVNDLYSILRRAPNLQHTYFACLTADSVGRSREGWTTVQAHKLESITKIPERSNVIVTENGDCNPTPATGRLPIPQNRLQSAGNPTPCQHELSCYCALIAYR</sequence>
<proteinExistence type="predicted"/>
<gene>
    <name evidence="2" type="ORF">BD626DRAFT_571074</name>
</gene>
<reference evidence="2 3" key="1">
    <citation type="journal article" date="2019" name="New Phytol.">
        <title>Comparative genomics reveals unique wood-decay strategies and fruiting body development in the Schizophyllaceae.</title>
        <authorList>
            <person name="Almasi E."/>
            <person name="Sahu N."/>
            <person name="Krizsan K."/>
            <person name="Balint B."/>
            <person name="Kovacs G.M."/>
            <person name="Kiss B."/>
            <person name="Cseklye J."/>
            <person name="Drula E."/>
            <person name="Henrissat B."/>
            <person name="Nagy I."/>
            <person name="Chovatia M."/>
            <person name="Adam C."/>
            <person name="LaButti K."/>
            <person name="Lipzen A."/>
            <person name="Riley R."/>
            <person name="Grigoriev I.V."/>
            <person name="Nagy L.G."/>
        </authorList>
    </citation>
    <scope>NUCLEOTIDE SEQUENCE [LARGE SCALE GENOMIC DNA]</scope>
    <source>
        <strain evidence="2 3">NL-1724</strain>
    </source>
</reference>
<protein>
    <submittedName>
        <fullName evidence="2">Uncharacterized protein</fullName>
    </submittedName>
</protein>